<accession>A0A9R0RTX2</accession>
<feature type="domain" description="RING-type" evidence="3">
    <location>
        <begin position="191"/>
        <end position="243"/>
    </location>
</feature>
<proteinExistence type="predicted"/>
<keyword evidence="5" id="KW-1185">Reference proteome</keyword>
<dbReference type="GO" id="GO:0008270">
    <property type="term" value="F:zinc ion binding"/>
    <property type="evidence" value="ECO:0007669"/>
    <property type="project" value="UniProtKB-KW"/>
</dbReference>
<dbReference type="Proteomes" id="UP000324705">
    <property type="component" value="Chromosome 3A"/>
</dbReference>
<name>A0A9R0RTX2_TRITD</name>
<evidence type="ECO:0000259" key="3">
    <source>
        <dbReference type="PROSITE" id="PS50089"/>
    </source>
</evidence>
<dbReference type="PROSITE" id="PS50089">
    <property type="entry name" value="ZF_RING_2"/>
    <property type="match status" value="1"/>
</dbReference>
<dbReference type="GO" id="GO:0006511">
    <property type="term" value="P:ubiquitin-dependent protein catabolic process"/>
    <property type="evidence" value="ECO:0007669"/>
    <property type="project" value="TreeGrafter"/>
</dbReference>
<keyword evidence="1" id="KW-0862">Zinc</keyword>
<feature type="region of interest" description="Disordered" evidence="2">
    <location>
        <begin position="282"/>
        <end position="303"/>
    </location>
</feature>
<keyword evidence="1" id="KW-0863">Zinc-finger</keyword>
<dbReference type="EMBL" id="LT934115">
    <property type="protein sequence ID" value="VAH65801.1"/>
    <property type="molecule type" value="Genomic_DNA"/>
</dbReference>
<keyword evidence="1" id="KW-0479">Metal-binding</keyword>
<dbReference type="InterPro" id="IPR001841">
    <property type="entry name" value="Znf_RING"/>
</dbReference>
<dbReference type="InterPro" id="IPR013083">
    <property type="entry name" value="Znf_RING/FYVE/PHD"/>
</dbReference>
<dbReference type="Gramene" id="TRITD3Av1G217460.1">
    <property type="protein sequence ID" value="TRITD3Av1G217460.1"/>
    <property type="gene ID" value="TRITD3Av1G217460"/>
</dbReference>
<dbReference type="PANTHER" id="PTHR22765">
    <property type="entry name" value="RING FINGER AND PROTEASE ASSOCIATED DOMAIN-CONTAINING"/>
    <property type="match status" value="1"/>
</dbReference>
<gene>
    <name evidence="4" type="ORF">TRITD_3Av1G217460</name>
</gene>
<evidence type="ECO:0000256" key="2">
    <source>
        <dbReference type="SAM" id="MobiDB-lite"/>
    </source>
</evidence>
<evidence type="ECO:0000313" key="4">
    <source>
        <dbReference type="EMBL" id="VAH65801.1"/>
    </source>
</evidence>
<reference evidence="4 5" key="1">
    <citation type="submission" date="2017-09" db="EMBL/GenBank/DDBJ databases">
        <authorList>
            <consortium name="International Durum Wheat Genome Sequencing Consortium (IDWGSC)"/>
            <person name="Milanesi L."/>
        </authorList>
    </citation>
    <scope>NUCLEOTIDE SEQUENCE [LARGE SCALE GENOMIC DNA]</scope>
    <source>
        <strain evidence="5">cv. Svevo</strain>
    </source>
</reference>
<dbReference type="Pfam" id="PF13639">
    <property type="entry name" value="zf-RING_2"/>
    <property type="match status" value="1"/>
</dbReference>
<dbReference type="SUPFAM" id="SSF57850">
    <property type="entry name" value="RING/U-box"/>
    <property type="match status" value="1"/>
</dbReference>
<evidence type="ECO:0000313" key="5">
    <source>
        <dbReference type="Proteomes" id="UP000324705"/>
    </source>
</evidence>
<dbReference type="Gene3D" id="3.30.40.10">
    <property type="entry name" value="Zinc/RING finger domain, C3HC4 (zinc finger)"/>
    <property type="match status" value="1"/>
</dbReference>
<protein>
    <recommendedName>
        <fullName evidence="3">RING-type domain-containing protein</fullName>
    </recommendedName>
</protein>
<organism evidence="4 5">
    <name type="scientific">Triticum turgidum subsp. durum</name>
    <name type="common">Durum wheat</name>
    <name type="synonym">Triticum durum</name>
    <dbReference type="NCBI Taxonomy" id="4567"/>
    <lineage>
        <taxon>Eukaryota</taxon>
        <taxon>Viridiplantae</taxon>
        <taxon>Streptophyta</taxon>
        <taxon>Embryophyta</taxon>
        <taxon>Tracheophyta</taxon>
        <taxon>Spermatophyta</taxon>
        <taxon>Magnoliopsida</taxon>
        <taxon>Liliopsida</taxon>
        <taxon>Poales</taxon>
        <taxon>Poaceae</taxon>
        <taxon>BOP clade</taxon>
        <taxon>Pooideae</taxon>
        <taxon>Triticodae</taxon>
        <taxon>Triticeae</taxon>
        <taxon>Triticinae</taxon>
        <taxon>Triticum</taxon>
    </lineage>
</organism>
<dbReference type="InterPro" id="IPR051826">
    <property type="entry name" value="E3_ubiquitin-ligase_domain"/>
</dbReference>
<dbReference type="GO" id="GO:0061630">
    <property type="term" value="F:ubiquitin protein ligase activity"/>
    <property type="evidence" value="ECO:0007669"/>
    <property type="project" value="TreeGrafter"/>
</dbReference>
<dbReference type="AlphaFoldDB" id="A0A9R0RTX2"/>
<sequence length="303" mass="34166">MEDSTETAAAMAAPAVLPPWPHAAAATETRSRFQGQGTIHFRHKPRDRPCFLRLHGDLILTQGSRAIGPRGGVVCVTDQVFRALDQRYWFRFDPTTFKSMEACSRLIHVMLTEALAAGEHGNWEDSLRTPALNIAMGIVRYLRSSSGIGDLGYDVDIEMPHLHVSLVDKEAAGVTARGRKRKRRREPREVCAIYLLDLEIEDGFLGLKSEDGETASRLPCSHAFHSRCIMPWFHKATTCPTCRHDVMECFSFQRSLCSDDIIRLQAEVRQFLDVVADDDQFQDEVAQDSDEQPTDSEEEDIDF</sequence>
<evidence type="ECO:0000256" key="1">
    <source>
        <dbReference type="PROSITE-ProRule" id="PRU00175"/>
    </source>
</evidence>
<dbReference type="PANTHER" id="PTHR22765:SF411">
    <property type="entry name" value="OS02G0248440 PROTEIN"/>
    <property type="match status" value="1"/>
</dbReference>